<organism evidence="1 2">
    <name type="scientific">Chryseobacterium gambrini</name>
    <dbReference type="NCBI Taxonomy" id="373672"/>
    <lineage>
        <taxon>Bacteria</taxon>
        <taxon>Pseudomonadati</taxon>
        <taxon>Bacteroidota</taxon>
        <taxon>Flavobacteriia</taxon>
        <taxon>Flavobacteriales</taxon>
        <taxon>Weeksellaceae</taxon>
        <taxon>Chryseobacterium group</taxon>
        <taxon>Chryseobacterium</taxon>
    </lineage>
</organism>
<evidence type="ECO:0000313" key="1">
    <source>
        <dbReference type="EMBL" id="MDN4015136.1"/>
    </source>
</evidence>
<proteinExistence type="predicted"/>
<reference evidence="1" key="1">
    <citation type="submission" date="2023-06" db="EMBL/GenBank/DDBJ databases">
        <title>Two Chryseobacterium gambrini strains from China.</title>
        <authorList>
            <person name="Zeng J."/>
            <person name="Wu Y."/>
        </authorList>
    </citation>
    <scope>NUCLEOTIDE SEQUENCE</scope>
    <source>
        <strain evidence="1">SQ219</strain>
    </source>
</reference>
<comment type="caution">
    <text evidence="1">The sequence shown here is derived from an EMBL/GenBank/DDBJ whole genome shotgun (WGS) entry which is preliminary data.</text>
</comment>
<dbReference type="RefSeq" id="WP_214589639.1">
    <property type="nucleotide sequence ID" value="NZ_JAUHGV010000061.1"/>
</dbReference>
<dbReference type="AlphaFoldDB" id="A0AAJ1VMD8"/>
<dbReference type="EMBL" id="JAUHGV010000061">
    <property type="protein sequence ID" value="MDN4015136.1"/>
    <property type="molecule type" value="Genomic_DNA"/>
</dbReference>
<protein>
    <submittedName>
        <fullName evidence="1">Uncharacterized protein</fullName>
    </submittedName>
</protein>
<gene>
    <name evidence="1" type="ORF">QX233_22055</name>
</gene>
<dbReference type="Proteomes" id="UP001225933">
    <property type="component" value="Unassembled WGS sequence"/>
</dbReference>
<sequence>MKSLIKWYFRKIKHFGQKRRLISLLVRFEQEILNNPSSSEALVELLAENNFYSEIKRPYYQKLMYFEEKYHSEMIKRYIDFCSK</sequence>
<name>A0AAJ1VMD8_9FLAO</name>
<accession>A0AAJ1VMD8</accession>
<evidence type="ECO:0000313" key="2">
    <source>
        <dbReference type="Proteomes" id="UP001225933"/>
    </source>
</evidence>